<accession>A0ABQ4ZB55</accession>
<evidence type="ECO:0000313" key="3">
    <source>
        <dbReference type="Proteomes" id="UP001151760"/>
    </source>
</evidence>
<feature type="compositionally biased region" description="Polar residues" evidence="1">
    <location>
        <begin position="275"/>
        <end position="284"/>
    </location>
</feature>
<proteinExistence type="predicted"/>
<feature type="region of interest" description="Disordered" evidence="1">
    <location>
        <begin position="402"/>
        <end position="434"/>
    </location>
</feature>
<reference evidence="2" key="2">
    <citation type="submission" date="2022-01" db="EMBL/GenBank/DDBJ databases">
        <authorList>
            <person name="Yamashiro T."/>
            <person name="Shiraishi A."/>
            <person name="Satake H."/>
            <person name="Nakayama K."/>
        </authorList>
    </citation>
    <scope>NUCLEOTIDE SEQUENCE</scope>
</reference>
<evidence type="ECO:0000313" key="2">
    <source>
        <dbReference type="EMBL" id="GJS87434.1"/>
    </source>
</evidence>
<name>A0ABQ4ZB55_9ASTR</name>
<comment type="caution">
    <text evidence="2">The sequence shown here is derived from an EMBL/GenBank/DDBJ whole genome shotgun (WGS) entry which is preliminary data.</text>
</comment>
<organism evidence="2 3">
    <name type="scientific">Tanacetum coccineum</name>
    <dbReference type="NCBI Taxonomy" id="301880"/>
    <lineage>
        <taxon>Eukaryota</taxon>
        <taxon>Viridiplantae</taxon>
        <taxon>Streptophyta</taxon>
        <taxon>Embryophyta</taxon>
        <taxon>Tracheophyta</taxon>
        <taxon>Spermatophyta</taxon>
        <taxon>Magnoliopsida</taxon>
        <taxon>eudicotyledons</taxon>
        <taxon>Gunneridae</taxon>
        <taxon>Pentapetalae</taxon>
        <taxon>asterids</taxon>
        <taxon>campanulids</taxon>
        <taxon>Asterales</taxon>
        <taxon>Asteraceae</taxon>
        <taxon>Asteroideae</taxon>
        <taxon>Anthemideae</taxon>
        <taxon>Anthemidinae</taxon>
        <taxon>Tanacetum</taxon>
    </lineage>
</organism>
<reference evidence="2" key="1">
    <citation type="journal article" date="2022" name="Int. J. Mol. Sci.">
        <title>Draft Genome of Tanacetum Coccineum: Genomic Comparison of Closely Related Tanacetum-Family Plants.</title>
        <authorList>
            <person name="Yamashiro T."/>
            <person name="Shiraishi A."/>
            <person name="Nakayama K."/>
            <person name="Satake H."/>
        </authorList>
    </citation>
    <scope>NUCLEOTIDE SEQUENCE</scope>
</reference>
<feature type="compositionally biased region" description="Basic residues" evidence="1">
    <location>
        <begin position="264"/>
        <end position="274"/>
    </location>
</feature>
<evidence type="ECO:0000256" key="1">
    <source>
        <dbReference type="SAM" id="MobiDB-lite"/>
    </source>
</evidence>
<keyword evidence="3" id="KW-1185">Reference proteome</keyword>
<dbReference type="Proteomes" id="UP001151760">
    <property type="component" value="Unassembled WGS sequence"/>
</dbReference>
<protein>
    <submittedName>
        <fullName evidence="2">Uncharacterized protein</fullName>
    </submittedName>
</protein>
<gene>
    <name evidence="2" type="ORF">Tco_0770070</name>
</gene>
<dbReference type="EMBL" id="BQNB010011198">
    <property type="protein sequence ID" value="GJS87434.1"/>
    <property type="molecule type" value="Genomic_DNA"/>
</dbReference>
<feature type="region of interest" description="Disordered" evidence="1">
    <location>
        <begin position="256"/>
        <end position="301"/>
    </location>
</feature>
<feature type="compositionally biased region" description="Low complexity" evidence="1">
    <location>
        <begin position="405"/>
        <end position="417"/>
    </location>
</feature>
<sequence length="463" mass="52303">MPTDELHKFSDGTLNHVRTTLNDIATRIQMDYLPKRRWIPQDKRRARVMISAIDRKLSDQRLMRSLEKFVGGRPYRGRPSAARKDHMIYHTLSSSLSEDYSIPIRLLTQCWIDTEKVAVAPALRSYNQRCTIKSDPYAIRRFTPTKLGKGQKAIRTPSFIANYVTRFTRWQSHKYGEMEICLVDDSQCSRSHSISSKDNGTCSSKVKVTQHITMRNAKTTAWNEFSSTMAYAIICLATNQNFNLSKYIFDAMTPITTQPSTSKPQKKQSRRKQNKATTVHQPSDSAADVPNEEFVPVHSNDPLISGEDRLKLTELMDMCTKLSERGRSDDAEMFDTDDLIGNEVFAENDMIEKDQDVIPKEVSTSAPSTTVVPPASPVITESTTTIAPSTILKAKGITFRDAGESTTRTPTSLSSSSIKDKRKAKMDKPKVPLKKKDQIALGEEMARNLEAQIQVELIEEERL</sequence>